<keyword evidence="3" id="KW-1185">Reference proteome</keyword>
<evidence type="ECO:0000256" key="1">
    <source>
        <dbReference type="SAM" id="SignalP"/>
    </source>
</evidence>
<dbReference type="Proteomes" id="UP001367316">
    <property type="component" value="Unassembled WGS sequence"/>
</dbReference>
<feature type="chain" id="PRO_5047090118" description="Glucosyltransferase" evidence="1">
    <location>
        <begin position="17"/>
        <end position="103"/>
    </location>
</feature>
<evidence type="ECO:0008006" key="4">
    <source>
        <dbReference type="Google" id="ProtNLM"/>
    </source>
</evidence>
<protein>
    <recommendedName>
        <fullName evidence="4">Glucosyltransferase</fullName>
    </recommendedName>
</protein>
<gene>
    <name evidence="2" type="ORF">JOL62DRAFT_587253</name>
</gene>
<dbReference type="PANTHER" id="PTHR48050:SF27">
    <property type="entry name" value="GLUCOSYLTRANSFERASE, PUTATIVE (AFU_ORTHOLOGUE AFUA_7G04880)-RELATED"/>
    <property type="match status" value="1"/>
</dbReference>
<dbReference type="PANTHER" id="PTHR48050">
    <property type="entry name" value="STEROL 3-BETA-GLUCOSYLTRANSFERASE"/>
    <property type="match status" value="1"/>
</dbReference>
<dbReference type="SUPFAM" id="SSF53756">
    <property type="entry name" value="UDP-Glycosyltransferase/glycogen phosphorylase"/>
    <property type="match status" value="1"/>
</dbReference>
<reference evidence="2 3" key="1">
    <citation type="submission" date="2024-04" db="EMBL/GenBank/DDBJ databases">
        <title>Phyllosticta paracitricarpa is synonymous to the EU quarantine fungus P. citricarpa based on phylogenomic analyses.</title>
        <authorList>
            <consortium name="Lawrence Berkeley National Laboratory"/>
            <person name="Van ingen-buijs V.A."/>
            <person name="Van westerhoven A.C."/>
            <person name="Haridas S."/>
            <person name="Skiadas P."/>
            <person name="Martin F."/>
            <person name="Groenewald J.Z."/>
            <person name="Crous P.W."/>
            <person name="Seidl M.F."/>
        </authorList>
    </citation>
    <scope>NUCLEOTIDE SEQUENCE [LARGE SCALE GENOMIC DNA]</scope>
    <source>
        <strain evidence="2 3">CBS 141358</strain>
    </source>
</reference>
<dbReference type="InterPro" id="IPR050426">
    <property type="entry name" value="Glycosyltransferase_28"/>
</dbReference>
<organism evidence="2 3">
    <name type="scientific">Phyllosticta paracitricarpa</name>
    <dbReference type="NCBI Taxonomy" id="2016321"/>
    <lineage>
        <taxon>Eukaryota</taxon>
        <taxon>Fungi</taxon>
        <taxon>Dikarya</taxon>
        <taxon>Ascomycota</taxon>
        <taxon>Pezizomycotina</taxon>
        <taxon>Dothideomycetes</taxon>
        <taxon>Dothideomycetes incertae sedis</taxon>
        <taxon>Botryosphaeriales</taxon>
        <taxon>Phyllostictaceae</taxon>
        <taxon>Phyllosticta</taxon>
    </lineage>
</organism>
<sequence length="103" mass="11156">MTALLLGAIHVAGVRAIISRGWSNLGSDALNNKPNVFWLGDCPHKWLFQHFSALVHHGGAGTAAFGLLHGKTTTIVPFFGESICHLYENREVMADDEQSTLLG</sequence>
<dbReference type="Gene3D" id="3.40.50.2000">
    <property type="entry name" value="Glycogen Phosphorylase B"/>
    <property type="match status" value="1"/>
</dbReference>
<keyword evidence="1" id="KW-0732">Signal</keyword>
<name>A0ABR1MTV5_9PEZI</name>
<feature type="signal peptide" evidence="1">
    <location>
        <begin position="1"/>
        <end position="16"/>
    </location>
</feature>
<evidence type="ECO:0000313" key="2">
    <source>
        <dbReference type="EMBL" id="KAK7606392.1"/>
    </source>
</evidence>
<evidence type="ECO:0000313" key="3">
    <source>
        <dbReference type="Proteomes" id="UP001367316"/>
    </source>
</evidence>
<comment type="caution">
    <text evidence="2">The sequence shown here is derived from an EMBL/GenBank/DDBJ whole genome shotgun (WGS) entry which is preliminary data.</text>
</comment>
<accession>A0ABR1MTV5</accession>
<dbReference type="EMBL" id="JBBPBF010000049">
    <property type="protein sequence ID" value="KAK7606392.1"/>
    <property type="molecule type" value="Genomic_DNA"/>
</dbReference>
<proteinExistence type="predicted"/>